<dbReference type="EMBL" id="BOSE01000015">
    <property type="protein sequence ID" value="GIP19420.1"/>
    <property type="molecule type" value="Genomic_DNA"/>
</dbReference>
<feature type="coiled-coil region" evidence="3">
    <location>
        <begin position="499"/>
        <end position="530"/>
    </location>
</feature>
<evidence type="ECO:0000259" key="5">
    <source>
        <dbReference type="PROSITE" id="PS50111"/>
    </source>
</evidence>
<sequence>MFDWLGWKKGFPLWISWRLNRHTHDDVSDIFEGIAQTRKELLQEWAELYWSYLDRILGQMQPELEQSNTIARDRWEQVFETVRARAADFSELFVLNLENEVVASTYAAHYGKRYQQDSVIAKGLAYANQQQAGQKCLFGPYADPLTLEIGPSTSSFHDEMTLLFIAPITVHGERIGLLCGRVPGDVVGDLIQRESGHIYPDSGDNYIFMAKPLLNTHILPGTALSRSRFEDQTFAHGDNLKAGIPTDWGIVKVEKHTELEIMFTDPATGELHPGVANTIRNGSNLFVAFPGYSDYRHIPVIGKGITFQLPHCPDLWGMMCEGDLEEVYRNRGISWRMTRLLVPLLMMMGVLSALAAGLSSLFGLASPAAIAGVTAAVNVPLIIVIALLINAKVTKPMSERLWEINRFIRRNAEGKGDLTQRLKTDAFAGDEVGDQAKWLNNFIDSQEGIMIQVKQAADDVRMNQTELHESTGTTAKTTQRVSNRVEKMLGGIRKQLQDLDAAKDVVGDMKETLQQLEQHAAQQIAVAREEVEKIGGKMSNIAVQVSTTNQTINTFVETTRSIEGVLHIIEGISSQTHLLALNASIEAARVGEHGKGFAVVASEIRKLSESTQQSVAQIQAIIEQIYAGAVNAQHSMAEGNRVVSEGEQLVAAASQLLRQANEGDDQKAKIVDEVVLLMENITAVSMGNRKLSSEAEEQVSQLKQDFLHVQQTSQYVESIAAFLQQLMGQFRLNETKRR</sequence>
<keyword evidence="4" id="KW-1133">Transmembrane helix</keyword>
<dbReference type="RefSeq" id="WP_213520152.1">
    <property type="nucleotide sequence ID" value="NZ_BOSE01000015.1"/>
</dbReference>
<dbReference type="AlphaFoldDB" id="A0A919YTX6"/>
<organism evidence="6 7">
    <name type="scientific">Paenibacillus montaniterrae</name>
    <dbReference type="NCBI Taxonomy" id="429341"/>
    <lineage>
        <taxon>Bacteria</taxon>
        <taxon>Bacillati</taxon>
        <taxon>Bacillota</taxon>
        <taxon>Bacilli</taxon>
        <taxon>Bacillales</taxon>
        <taxon>Paenibacillaceae</taxon>
        <taxon>Paenibacillus</taxon>
    </lineage>
</organism>
<keyword evidence="1 2" id="KW-0807">Transducer</keyword>
<feature type="transmembrane region" description="Helical" evidence="4">
    <location>
        <begin position="368"/>
        <end position="391"/>
    </location>
</feature>
<dbReference type="GO" id="GO:0007165">
    <property type="term" value="P:signal transduction"/>
    <property type="evidence" value="ECO:0007669"/>
    <property type="project" value="UniProtKB-KW"/>
</dbReference>
<dbReference type="Pfam" id="PF00015">
    <property type="entry name" value="MCPsignal"/>
    <property type="match status" value="1"/>
</dbReference>
<protein>
    <recommendedName>
        <fullName evidence="5">Methyl-accepting transducer domain-containing protein</fullName>
    </recommendedName>
</protein>
<accession>A0A919YTX6</accession>
<name>A0A919YTX6_9BACL</name>
<comment type="caution">
    <text evidence="6">The sequence shown here is derived from an EMBL/GenBank/DDBJ whole genome shotgun (WGS) entry which is preliminary data.</text>
</comment>
<feature type="domain" description="Methyl-accepting transducer" evidence="5">
    <location>
        <begin position="470"/>
        <end position="703"/>
    </location>
</feature>
<dbReference type="PANTHER" id="PTHR32089">
    <property type="entry name" value="METHYL-ACCEPTING CHEMOTAXIS PROTEIN MCPB"/>
    <property type="match status" value="1"/>
</dbReference>
<dbReference type="PROSITE" id="PS50111">
    <property type="entry name" value="CHEMOTAXIS_TRANSDUC_2"/>
    <property type="match status" value="1"/>
</dbReference>
<evidence type="ECO:0000256" key="2">
    <source>
        <dbReference type="PROSITE-ProRule" id="PRU00284"/>
    </source>
</evidence>
<feature type="transmembrane region" description="Helical" evidence="4">
    <location>
        <begin position="340"/>
        <end position="362"/>
    </location>
</feature>
<evidence type="ECO:0000313" key="6">
    <source>
        <dbReference type="EMBL" id="GIP19420.1"/>
    </source>
</evidence>
<dbReference type="InterPro" id="IPR004089">
    <property type="entry name" value="MCPsignal_dom"/>
</dbReference>
<evidence type="ECO:0000256" key="1">
    <source>
        <dbReference type="ARBA" id="ARBA00023224"/>
    </source>
</evidence>
<evidence type="ECO:0000313" key="7">
    <source>
        <dbReference type="Proteomes" id="UP000683139"/>
    </source>
</evidence>
<keyword evidence="4" id="KW-0812">Transmembrane</keyword>
<reference evidence="6" key="1">
    <citation type="submission" date="2021-03" db="EMBL/GenBank/DDBJ databases">
        <title>Antimicrobial resistance genes in bacteria isolated from Japanese honey, and their potential for conferring macrolide and lincosamide resistance in the American foulbrood pathogen Paenibacillus larvae.</title>
        <authorList>
            <person name="Okamoto M."/>
            <person name="Kumagai M."/>
            <person name="Kanamori H."/>
            <person name="Takamatsu D."/>
        </authorList>
    </citation>
    <scope>NUCLEOTIDE SEQUENCE</scope>
    <source>
        <strain evidence="6">J40TS1</strain>
    </source>
</reference>
<evidence type="ECO:0000256" key="3">
    <source>
        <dbReference type="SAM" id="Coils"/>
    </source>
</evidence>
<gene>
    <name evidence="6" type="ORF">J40TS1_50620</name>
</gene>
<keyword evidence="7" id="KW-1185">Reference proteome</keyword>
<keyword evidence="4" id="KW-0472">Membrane</keyword>
<keyword evidence="3" id="KW-0175">Coiled coil</keyword>
<dbReference type="SMART" id="SM00283">
    <property type="entry name" value="MA"/>
    <property type="match status" value="1"/>
</dbReference>
<evidence type="ECO:0000256" key="4">
    <source>
        <dbReference type="SAM" id="Phobius"/>
    </source>
</evidence>
<dbReference type="GO" id="GO:0016020">
    <property type="term" value="C:membrane"/>
    <property type="evidence" value="ECO:0007669"/>
    <property type="project" value="InterPro"/>
</dbReference>
<dbReference type="PANTHER" id="PTHR32089:SF112">
    <property type="entry name" value="LYSOZYME-LIKE PROTEIN-RELATED"/>
    <property type="match status" value="1"/>
</dbReference>
<dbReference type="Proteomes" id="UP000683139">
    <property type="component" value="Unassembled WGS sequence"/>
</dbReference>
<proteinExistence type="predicted"/>
<dbReference type="Gene3D" id="1.10.287.950">
    <property type="entry name" value="Methyl-accepting chemotaxis protein"/>
    <property type="match status" value="1"/>
</dbReference>
<dbReference type="SUPFAM" id="SSF58104">
    <property type="entry name" value="Methyl-accepting chemotaxis protein (MCP) signaling domain"/>
    <property type="match status" value="1"/>
</dbReference>